<evidence type="ECO:0000256" key="1">
    <source>
        <dbReference type="ARBA" id="ARBA00022527"/>
    </source>
</evidence>
<dbReference type="PANTHER" id="PTHR31756:SF3">
    <property type="entry name" value="PYRUVATE, PHOSPHATE DIKINASE REGULATORY PROTEIN 1, CHLOROPLASTIC"/>
    <property type="match status" value="1"/>
</dbReference>
<dbReference type="AlphaFoldDB" id="H0UIJ7"/>
<keyword evidence="3" id="KW-0547">Nucleotide-binding</keyword>
<dbReference type="Proteomes" id="UP000003806">
    <property type="component" value="Chromosome"/>
</dbReference>
<dbReference type="GO" id="GO:0004674">
    <property type="term" value="F:protein serine/threonine kinase activity"/>
    <property type="evidence" value="ECO:0007669"/>
    <property type="project" value="UniProtKB-KW"/>
</dbReference>
<dbReference type="OrthoDB" id="9782201at2"/>
<dbReference type="STRING" id="885272.JonanDRAFT_0283"/>
<keyword evidence="2" id="KW-0808">Transferase</keyword>
<keyword evidence="6" id="KW-1185">Reference proteome</keyword>
<gene>
    <name evidence="5" type="ORF">JonanDRAFT_0283</name>
</gene>
<sequence length="273" mass="29778">MPLVVGLVSDSSGETAEAMLRAALAQFPGLDVAVVPFRQVQTAEKVRDAVHKASESSAKLIVSTLVKDDVRLALLDAANEAGIPAVHLLQPLLGALEQVSGAHPIQSPGTLRKVDESYFRRVKAMEYTIACDDGRSPQLLPQADIVLFGVSRAGKTPLSLFLANKGISVANVPLLPGVEPDERVWNVPVEKRVGLLISASRLREIRSQRLVLLGLDPQRAAYASLERITEELTNAKVLMEKLKCRIYDSTDRPVELLAQEIMFDLHLAEPSFF</sequence>
<evidence type="ECO:0008006" key="7">
    <source>
        <dbReference type="Google" id="ProtNLM"/>
    </source>
</evidence>
<dbReference type="Pfam" id="PF03618">
    <property type="entry name" value="Kinase-PPPase"/>
    <property type="match status" value="1"/>
</dbReference>
<proteinExistence type="predicted"/>
<evidence type="ECO:0000256" key="4">
    <source>
        <dbReference type="ARBA" id="ARBA00022777"/>
    </source>
</evidence>
<evidence type="ECO:0000256" key="2">
    <source>
        <dbReference type="ARBA" id="ARBA00022679"/>
    </source>
</evidence>
<dbReference type="eggNOG" id="COG1806">
    <property type="taxonomic scope" value="Bacteria"/>
</dbReference>
<dbReference type="HOGENOM" id="CLU_046206_2_1_0"/>
<keyword evidence="1" id="KW-0723">Serine/threonine-protein kinase</keyword>
<name>H0UIJ7_9BACT</name>
<dbReference type="PANTHER" id="PTHR31756">
    <property type="entry name" value="PYRUVATE, PHOSPHATE DIKINASE REGULATORY PROTEIN 1, CHLOROPLASTIC"/>
    <property type="match status" value="1"/>
</dbReference>
<reference evidence="5 6" key="1">
    <citation type="submission" date="2011-11" db="EMBL/GenBank/DDBJ databases">
        <title>The Noncontiguous Finished genome of Jonquetella anthropi DSM 22815.</title>
        <authorList>
            <consortium name="US DOE Joint Genome Institute (JGI-PGF)"/>
            <person name="Lucas S."/>
            <person name="Copeland A."/>
            <person name="Lapidus A."/>
            <person name="Glavina del Rio T."/>
            <person name="Dalin E."/>
            <person name="Tice H."/>
            <person name="Bruce D."/>
            <person name="Goodwin L."/>
            <person name="Pitluck S."/>
            <person name="Peters L."/>
            <person name="Mikhailova N."/>
            <person name="Held B."/>
            <person name="Kyrpides N."/>
            <person name="Mavromatis K."/>
            <person name="Ivanova N."/>
            <person name="Markowitz V."/>
            <person name="Cheng J.-F."/>
            <person name="Hugenholtz P."/>
            <person name="Woyke T."/>
            <person name="Wu D."/>
            <person name="Gronow S."/>
            <person name="Wellnitz S."/>
            <person name="Brambilla E."/>
            <person name="Klenk H.-P."/>
            <person name="Eisen J.A."/>
        </authorList>
    </citation>
    <scope>NUCLEOTIDE SEQUENCE [LARGE SCALE GENOMIC DNA]</scope>
    <source>
        <strain evidence="5 6">DSM 22815</strain>
    </source>
</reference>
<evidence type="ECO:0000256" key="3">
    <source>
        <dbReference type="ARBA" id="ARBA00022741"/>
    </source>
</evidence>
<dbReference type="NCBIfam" id="NF003742">
    <property type="entry name" value="PRK05339.1"/>
    <property type="match status" value="1"/>
</dbReference>
<evidence type="ECO:0000313" key="6">
    <source>
        <dbReference type="Proteomes" id="UP000003806"/>
    </source>
</evidence>
<dbReference type="RefSeq" id="WP_008522230.1">
    <property type="nucleotide sequence ID" value="NZ_CM001376.1"/>
</dbReference>
<keyword evidence="4" id="KW-0418">Kinase</keyword>
<dbReference type="GO" id="GO:0005524">
    <property type="term" value="F:ATP binding"/>
    <property type="evidence" value="ECO:0007669"/>
    <property type="project" value="InterPro"/>
</dbReference>
<evidence type="ECO:0000313" key="5">
    <source>
        <dbReference type="EMBL" id="EHM12705.1"/>
    </source>
</evidence>
<dbReference type="InterPro" id="IPR005177">
    <property type="entry name" value="Kinase-pyrophosphorylase"/>
</dbReference>
<protein>
    <recommendedName>
        <fullName evidence="7">Pyruvate, phosphate dikinase regulatory protein</fullName>
    </recommendedName>
</protein>
<organism evidence="5 6">
    <name type="scientific">Jonquetella anthropi DSM 22815</name>
    <dbReference type="NCBI Taxonomy" id="885272"/>
    <lineage>
        <taxon>Bacteria</taxon>
        <taxon>Thermotogati</taxon>
        <taxon>Synergistota</taxon>
        <taxon>Synergistia</taxon>
        <taxon>Synergistales</taxon>
        <taxon>Dethiosulfovibrionaceae</taxon>
        <taxon>Jonquetella</taxon>
    </lineage>
</organism>
<dbReference type="EMBL" id="CM001376">
    <property type="protein sequence ID" value="EHM12705.1"/>
    <property type="molecule type" value="Genomic_DNA"/>
</dbReference>
<accession>H0UIJ7</accession>